<dbReference type="PANTHER" id="PTHR43712:SF12">
    <property type="entry name" value="STERIGMATOCYSTIN 8-O-METHYLTRANSFERASE"/>
    <property type="match status" value="1"/>
</dbReference>
<dbReference type="OrthoDB" id="1606438at2759"/>
<keyword evidence="2" id="KW-0808">Transferase</keyword>
<evidence type="ECO:0000256" key="2">
    <source>
        <dbReference type="ARBA" id="ARBA00022679"/>
    </source>
</evidence>
<dbReference type="PROSITE" id="PS51683">
    <property type="entry name" value="SAM_OMT_II"/>
    <property type="match status" value="1"/>
</dbReference>
<keyword evidence="6" id="KW-1185">Reference proteome</keyword>
<evidence type="ECO:0000259" key="4">
    <source>
        <dbReference type="Pfam" id="PF00891"/>
    </source>
</evidence>
<keyword evidence="1 5" id="KW-0489">Methyltransferase</keyword>
<dbReference type="Pfam" id="PF00891">
    <property type="entry name" value="Methyltransf_2"/>
    <property type="match status" value="1"/>
</dbReference>
<dbReference type="Proteomes" id="UP000799444">
    <property type="component" value="Unassembled WGS sequence"/>
</dbReference>
<dbReference type="EMBL" id="ML996135">
    <property type="protein sequence ID" value="KAF2735515.1"/>
    <property type="molecule type" value="Genomic_DNA"/>
</dbReference>
<dbReference type="GO" id="GO:0008171">
    <property type="term" value="F:O-methyltransferase activity"/>
    <property type="evidence" value="ECO:0007669"/>
    <property type="project" value="InterPro"/>
</dbReference>
<evidence type="ECO:0000313" key="5">
    <source>
        <dbReference type="EMBL" id="KAF2735515.1"/>
    </source>
</evidence>
<keyword evidence="3" id="KW-0949">S-adenosyl-L-methionine</keyword>
<reference evidence="5" key="1">
    <citation type="journal article" date="2020" name="Stud. Mycol.">
        <title>101 Dothideomycetes genomes: a test case for predicting lifestyles and emergence of pathogens.</title>
        <authorList>
            <person name="Haridas S."/>
            <person name="Albert R."/>
            <person name="Binder M."/>
            <person name="Bloem J."/>
            <person name="Labutti K."/>
            <person name="Salamov A."/>
            <person name="Andreopoulos B."/>
            <person name="Baker S."/>
            <person name="Barry K."/>
            <person name="Bills G."/>
            <person name="Bluhm B."/>
            <person name="Cannon C."/>
            <person name="Castanera R."/>
            <person name="Culley D."/>
            <person name="Daum C."/>
            <person name="Ezra D."/>
            <person name="Gonzalez J."/>
            <person name="Henrissat B."/>
            <person name="Kuo A."/>
            <person name="Liang C."/>
            <person name="Lipzen A."/>
            <person name="Lutzoni F."/>
            <person name="Magnuson J."/>
            <person name="Mondo S."/>
            <person name="Nolan M."/>
            <person name="Ohm R."/>
            <person name="Pangilinan J."/>
            <person name="Park H.-J."/>
            <person name="Ramirez L."/>
            <person name="Alfaro M."/>
            <person name="Sun H."/>
            <person name="Tritt A."/>
            <person name="Yoshinaga Y."/>
            <person name="Zwiers L.-H."/>
            <person name="Turgeon B."/>
            <person name="Goodwin S."/>
            <person name="Spatafora J."/>
            <person name="Crous P."/>
            <person name="Grigoriev I."/>
        </authorList>
    </citation>
    <scope>NUCLEOTIDE SEQUENCE</scope>
    <source>
        <strain evidence="5">CBS 125425</strain>
    </source>
</reference>
<comment type="caution">
    <text evidence="5">The sequence shown here is derived from an EMBL/GenBank/DDBJ whole genome shotgun (WGS) entry which is preliminary data.</text>
</comment>
<sequence length="422" mass="47388">MNRISELSAAIAKHTATIDGYFTSNGLPTPSLEADALWNLPIPDGATDIKQARVAVIEACSELRDLMTGPKELLKFEWTAYVSVKVILRFRLDQSFPVGESTTFEAMSQYSGLSAKQVRRFVKHAILNHRLFQEKSPGVITHSALTAVLASEEIARNAFVVQLDEFWPAGIRVADALEKWPGSEENNETGFSLVNNSSKSLYDILAADPVRNARFGMLFNRPDEPLDLIIENYPWQDFNSVVDVGGSHGAVAIAIAEKFPHMKCIVQDLPETVKEGAARLPVKLEDRVEFMVQDFFTPQRITADVYYLRSILHNWSDKYCIKILQNLVPALKNGSRIIIHERVLPDVDQLAGVDAKPAINLDIGMLQLLNAQQREMHEWPALLQRADHRFQFLGAKKPDGAIRWICEAVWIEGDERRGFPAQ</sequence>
<dbReference type="InterPro" id="IPR001077">
    <property type="entry name" value="COMT_C"/>
</dbReference>
<gene>
    <name evidence="5" type="ORF">EJ04DRAFT_491635</name>
</gene>
<dbReference type="AlphaFoldDB" id="A0A9P4QZU4"/>
<evidence type="ECO:0000256" key="1">
    <source>
        <dbReference type="ARBA" id="ARBA00022603"/>
    </source>
</evidence>
<proteinExistence type="predicted"/>
<dbReference type="GO" id="GO:0032259">
    <property type="term" value="P:methylation"/>
    <property type="evidence" value="ECO:0007669"/>
    <property type="project" value="UniProtKB-KW"/>
</dbReference>
<dbReference type="PANTHER" id="PTHR43712">
    <property type="entry name" value="PUTATIVE (AFU_ORTHOLOGUE AFUA_4G14580)-RELATED"/>
    <property type="match status" value="1"/>
</dbReference>
<dbReference type="InterPro" id="IPR016461">
    <property type="entry name" value="COMT-like"/>
</dbReference>
<name>A0A9P4QZU4_9PLEO</name>
<accession>A0A9P4QZU4</accession>
<dbReference type="InterPro" id="IPR029063">
    <property type="entry name" value="SAM-dependent_MTases_sf"/>
</dbReference>
<protein>
    <submittedName>
        <fullName evidence="5">S-adenosyl-L-methionine-dependent methyltransferase</fullName>
    </submittedName>
</protein>
<organism evidence="5 6">
    <name type="scientific">Polyplosphaeria fusca</name>
    <dbReference type="NCBI Taxonomy" id="682080"/>
    <lineage>
        <taxon>Eukaryota</taxon>
        <taxon>Fungi</taxon>
        <taxon>Dikarya</taxon>
        <taxon>Ascomycota</taxon>
        <taxon>Pezizomycotina</taxon>
        <taxon>Dothideomycetes</taxon>
        <taxon>Pleosporomycetidae</taxon>
        <taxon>Pleosporales</taxon>
        <taxon>Tetraplosphaeriaceae</taxon>
        <taxon>Polyplosphaeria</taxon>
    </lineage>
</organism>
<feature type="domain" description="O-methyltransferase C-terminal" evidence="4">
    <location>
        <begin position="227"/>
        <end position="386"/>
    </location>
</feature>
<evidence type="ECO:0000313" key="6">
    <source>
        <dbReference type="Proteomes" id="UP000799444"/>
    </source>
</evidence>
<dbReference type="SUPFAM" id="SSF53335">
    <property type="entry name" value="S-adenosyl-L-methionine-dependent methyltransferases"/>
    <property type="match status" value="1"/>
</dbReference>
<dbReference type="Gene3D" id="3.40.50.150">
    <property type="entry name" value="Vaccinia Virus protein VP39"/>
    <property type="match status" value="1"/>
</dbReference>
<evidence type="ECO:0000256" key="3">
    <source>
        <dbReference type="ARBA" id="ARBA00022691"/>
    </source>
</evidence>